<comment type="caution">
    <text evidence="1">The sequence shown here is derived from an EMBL/GenBank/DDBJ whole genome shotgun (WGS) entry which is preliminary data.</text>
</comment>
<sequence>MDATHSLTGPHPEADRVFEKSLHAVRKGGGSPMKPRKKPTAPLPPPPSNRVYKVAPVDFKELVQKLTGAGNTQRLRDAAPPLLEVVSAEARPVSERYKGDNNALKERVASMTSTGTPTTPLSAFFWELPGSGDINGHGIELGLSPNTQGWFQYPISSPVGGMKTSTFL</sequence>
<keyword evidence="2" id="KW-1185">Reference proteome</keyword>
<dbReference type="EMBL" id="CM042887">
    <property type="protein sequence ID" value="KAI4330231.1"/>
    <property type="molecule type" value="Genomic_DNA"/>
</dbReference>
<organism evidence="1 2">
    <name type="scientific">Melastoma candidum</name>
    <dbReference type="NCBI Taxonomy" id="119954"/>
    <lineage>
        <taxon>Eukaryota</taxon>
        <taxon>Viridiplantae</taxon>
        <taxon>Streptophyta</taxon>
        <taxon>Embryophyta</taxon>
        <taxon>Tracheophyta</taxon>
        <taxon>Spermatophyta</taxon>
        <taxon>Magnoliopsida</taxon>
        <taxon>eudicotyledons</taxon>
        <taxon>Gunneridae</taxon>
        <taxon>Pentapetalae</taxon>
        <taxon>rosids</taxon>
        <taxon>malvids</taxon>
        <taxon>Myrtales</taxon>
        <taxon>Melastomataceae</taxon>
        <taxon>Melastomatoideae</taxon>
        <taxon>Melastomateae</taxon>
        <taxon>Melastoma</taxon>
    </lineage>
</organism>
<gene>
    <name evidence="1" type="ORF">MLD38_028531</name>
</gene>
<name>A0ACB9N1V7_9MYRT</name>
<evidence type="ECO:0000313" key="1">
    <source>
        <dbReference type="EMBL" id="KAI4330231.1"/>
    </source>
</evidence>
<evidence type="ECO:0000313" key="2">
    <source>
        <dbReference type="Proteomes" id="UP001057402"/>
    </source>
</evidence>
<proteinExistence type="predicted"/>
<accession>A0ACB9N1V7</accession>
<dbReference type="Proteomes" id="UP001057402">
    <property type="component" value="Chromosome 8"/>
</dbReference>
<reference evidence="2" key="1">
    <citation type="journal article" date="2023" name="Front. Plant Sci.">
        <title>Chromosomal-level genome assembly of Melastoma candidum provides insights into trichome evolution.</title>
        <authorList>
            <person name="Zhong Y."/>
            <person name="Wu W."/>
            <person name="Sun C."/>
            <person name="Zou P."/>
            <person name="Liu Y."/>
            <person name="Dai S."/>
            <person name="Zhou R."/>
        </authorList>
    </citation>
    <scope>NUCLEOTIDE SEQUENCE [LARGE SCALE GENOMIC DNA]</scope>
</reference>
<protein>
    <submittedName>
        <fullName evidence="1">Uncharacterized protein</fullName>
    </submittedName>
</protein>